<dbReference type="EMBL" id="QGGU01000011">
    <property type="protein sequence ID" value="PWK47282.1"/>
    <property type="molecule type" value="Genomic_DNA"/>
</dbReference>
<protein>
    <submittedName>
        <fullName evidence="3">Uncharacterized protein (TIGR03546 family)</fullName>
    </submittedName>
</protein>
<dbReference type="InterPro" id="IPR018639">
    <property type="entry name" value="DUF2062"/>
</dbReference>
<keyword evidence="1" id="KW-1133">Transmembrane helix</keyword>
<evidence type="ECO:0000313" key="4">
    <source>
        <dbReference type="Proteomes" id="UP000245790"/>
    </source>
</evidence>
<keyword evidence="1" id="KW-0472">Membrane</keyword>
<organism evidence="3 4">
    <name type="scientific">Pleionea mediterranea</name>
    <dbReference type="NCBI Taxonomy" id="523701"/>
    <lineage>
        <taxon>Bacteria</taxon>
        <taxon>Pseudomonadati</taxon>
        <taxon>Pseudomonadota</taxon>
        <taxon>Gammaproteobacteria</taxon>
        <taxon>Oceanospirillales</taxon>
        <taxon>Pleioneaceae</taxon>
        <taxon>Pleionea</taxon>
    </lineage>
</organism>
<feature type="transmembrane region" description="Helical" evidence="1">
    <location>
        <begin position="20"/>
        <end position="51"/>
    </location>
</feature>
<feature type="domain" description="DUF2062" evidence="2">
    <location>
        <begin position="8"/>
        <end position="139"/>
    </location>
</feature>
<keyword evidence="1" id="KW-0812">Transmembrane</keyword>
<dbReference type="AlphaFoldDB" id="A0A316FGR7"/>
<dbReference type="RefSeq" id="WP_109764536.1">
    <property type="nucleotide sequence ID" value="NZ_QGGU01000011.1"/>
</dbReference>
<comment type="caution">
    <text evidence="3">The sequence shown here is derived from an EMBL/GenBank/DDBJ whole genome shotgun (WGS) entry which is preliminary data.</text>
</comment>
<sequence>MWNVFAKLFKVLNSEESPQAIGWAIALAFCFSMLPVFSLAKWIVLLVVAFFRVNLTSFLVFSAIFPALFWLLDPLFNQLGFWLLTHPDLNSLWHSVMQSSFGQSLALNNTLAISSLLLSLVLLFPLVVLAKKLVLFYRENLKHRVERWHIVQVVKTSKFYQYYQSIS</sequence>
<feature type="transmembrane region" description="Helical" evidence="1">
    <location>
        <begin position="105"/>
        <end position="129"/>
    </location>
</feature>
<dbReference type="NCBIfam" id="TIGR03546">
    <property type="entry name" value="TIGR03546 family protein"/>
    <property type="match status" value="1"/>
</dbReference>
<dbReference type="InterPro" id="IPR019935">
    <property type="entry name" value="CHP03546"/>
</dbReference>
<proteinExistence type="predicted"/>
<evidence type="ECO:0000259" key="2">
    <source>
        <dbReference type="Pfam" id="PF09835"/>
    </source>
</evidence>
<evidence type="ECO:0000256" key="1">
    <source>
        <dbReference type="SAM" id="Phobius"/>
    </source>
</evidence>
<evidence type="ECO:0000313" key="3">
    <source>
        <dbReference type="EMBL" id="PWK47282.1"/>
    </source>
</evidence>
<dbReference type="Proteomes" id="UP000245790">
    <property type="component" value="Unassembled WGS sequence"/>
</dbReference>
<feature type="transmembrane region" description="Helical" evidence="1">
    <location>
        <begin position="58"/>
        <end position="85"/>
    </location>
</feature>
<accession>A0A316FGR7</accession>
<reference evidence="3 4" key="1">
    <citation type="submission" date="2018-05" db="EMBL/GenBank/DDBJ databases">
        <title>Genomic Encyclopedia of Type Strains, Phase IV (KMG-IV): sequencing the most valuable type-strain genomes for metagenomic binning, comparative biology and taxonomic classification.</title>
        <authorList>
            <person name="Goeker M."/>
        </authorList>
    </citation>
    <scope>NUCLEOTIDE SEQUENCE [LARGE SCALE GENOMIC DNA]</scope>
    <source>
        <strain evidence="3 4">DSM 25350</strain>
    </source>
</reference>
<dbReference type="Pfam" id="PF09835">
    <property type="entry name" value="DUF2062"/>
    <property type="match status" value="1"/>
</dbReference>
<name>A0A316FGR7_9GAMM</name>
<dbReference type="OrthoDB" id="370141at2"/>
<keyword evidence="4" id="KW-1185">Reference proteome</keyword>
<gene>
    <name evidence="3" type="ORF">C8D97_11127</name>
</gene>